<dbReference type="STRING" id="13616.ENSMODP00000018746"/>
<dbReference type="GO" id="GO:0030282">
    <property type="term" value="P:bone mineralization"/>
    <property type="evidence" value="ECO:0007669"/>
    <property type="project" value="Ensembl"/>
</dbReference>
<dbReference type="RefSeq" id="XP_001372791.1">
    <property type="nucleotide sequence ID" value="XM_001372754.4"/>
</dbReference>
<dbReference type="GO" id="GO:0035582">
    <property type="term" value="P:sequestering of BMP in extracellular matrix"/>
    <property type="evidence" value="ECO:0000318"/>
    <property type="project" value="GO_Central"/>
</dbReference>
<dbReference type="InterPro" id="IPR029034">
    <property type="entry name" value="Cystine-knot_cytokine"/>
</dbReference>
<evidence type="ECO:0000256" key="4">
    <source>
        <dbReference type="ARBA" id="ARBA00022525"/>
    </source>
</evidence>
<dbReference type="CTD" id="9350"/>
<gene>
    <name evidence="15" type="primary">CER1</name>
</gene>
<comment type="similarity">
    <text evidence="2 11">Belongs to the DAN family.</text>
</comment>
<keyword evidence="4 11" id="KW-0964">Secreted</keyword>
<dbReference type="GO" id="GO:0005615">
    <property type="term" value="C:extracellular space"/>
    <property type="evidence" value="ECO:0000318"/>
    <property type="project" value="GO_Central"/>
</dbReference>
<evidence type="ECO:0000256" key="10">
    <source>
        <dbReference type="ARBA" id="ARBA00078779"/>
    </source>
</evidence>
<evidence type="ECO:0000313" key="15">
    <source>
        <dbReference type="Ensembl" id="ENSMODP00000018746.3"/>
    </source>
</evidence>
<dbReference type="Proteomes" id="UP000002280">
    <property type="component" value="Chromosome 6"/>
</dbReference>
<dbReference type="eggNOG" id="ENOG502S2G4">
    <property type="taxonomic scope" value="Eukaryota"/>
</dbReference>
<reference evidence="15" key="2">
    <citation type="submission" date="2025-08" db="UniProtKB">
        <authorList>
            <consortium name="Ensembl"/>
        </authorList>
    </citation>
    <scope>IDENTIFICATION</scope>
</reference>
<dbReference type="GO" id="GO:0036122">
    <property type="term" value="F:BMP binding"/>
    <property type="evidence" value="ECO:0007669"/>
    <property type="project" value="Ensembl"/>
</dbReference>
<dbReference type="FunCoup" id="F7CG49">
    <property type="interactions" value="132"/>
</dbReference>
<feature type="signal peptide" evidence="11">
    <location>
        <begin position="1"/>
        <end position="17"/>
    </location>
</feature>
<dbReference type="GO" id="GO:0005125">
    <property type="term" value="F:cytokine activity"/>
    <property type="evidence" value="ECO:0007669"/>
    <property type="project" value="UniProtKB-KW"/>
</dbReference>
<evidence type="ECO:0000256" key="7">
    <source>
        <dbReference type="ARBA" id="ARBA00023180"/>
    </source>
</evidence>
<evidence type="ECO:0000256" key="3">
    <source>
        <dbReference type="ARBA" id="ARBA00022514"/>
    </source>
</evidence>
<evidence type="ECO:0000256" key="2">
    <source>
        <dbReference type="ARBA" id="ARBA00007872"/>
    </source>
</evidence>
<dbReference type="GO" id="GO:0023019">
    <property type="term" value="P:signal transduction involved in regulation of gene expression"/>
    <property type="evidence" value="ECO:0000318"/>
    <property type="project" value="GO_Central"/>
</dbReference>
<keyword evidence="3" id="KW-0202">Cytokine</keyword>
<evidence type="ECO:0000256" key="11">
    <source>
        <dbReference type="PIRNR" id="PIRNR027807"/>
    </source>
</evidence>
<evidence type="ECO:0000313" key="16">
    <source>
        <dbReference type="Proteomes" id="UP000002280"/>
    </source>
</evidence>
<evidence type="ECO:0000256" key="1">
    <source>
        <dbReference type="ARBA" id="ARBA00004613"/>
    </source>
</evidence>
<feature type="region of interest" description="Disordered" evidence="13">
    <location>
        <begin position="92"/>
        <end position="126"/>
    </location>
</feature>
<dbReference type="GO" id="GO:0061371">
    <property type="term" value="P:determination of heart left/right asymmetry"/>
    <property type="evidence" value="ECO:0000318"/>
    <property type="project" value="GO_Central"/>
</dbReference>
<dbReference type="PROSITE" id="PS01225">
    <property type="entry name" value="CTCK_2"/>
    <property type="match status" value="1"/>
</dbReference>
<dbReference type="PIRSF" id="PIRSF027807">
    <property type="entry name" value="Cerberus"/>
    <property type="match status" value="1"/>
</dbReference>
<evidence type="ECO:0000256" key="9">
    <source>
        <dbReference type="ARBA" id="ARBA00069704"/>
    </source>
</evidence>
<dbReference type="PANTHER" id="PTHR15273:SF8">
    <property type="entry name" value="CERBERUS"/>
    <property type="match status" value="1"/>
</dbReference>
<keyword evidence="5 11" id="KW-0732">Signal</keyword>
<comment type="caution">
    <text evidence="12">Lacks conserved residue(s) required for the propagation of feature annotation.</text>
</comment>
<dbReference type="InterPro" id="IPR004133">
    <property type="entry name" value="DAN_dom"/>
</dbReference>
<dbReference type="Pfam" id="PF03045">
    <property type="entry name" value="DAN"/>
    <property type="match status" value="1"/>
</dbReference>
<feature type="chain" id="PRO_5024528038" description="Cerberus" evidence="11">
    <location>
        <begin position="18"/>
        <end position="265"/>
    </location>
</feature>
<dbReference type="GO" id="GO:2000381">
    <property type="term" value="P:negative regulation of mesoderm development"/>
    <property type="evidence" value="ECO:0007669"/>
    <property type="project" value="Ensembl"/>
</dbReference>
<evidence type="ECO:0000256" key="13">
    <source>
        <dbReference type="SAM" id="MobiDB-lite"/>
    </source>
</evidence>
<dbReference type="OrthoDB" id="9950584at2759"/>
<dbReference type="GO" id="GO:0007399">
    <property type="term" value="P:nervous system development"/>
    <property type="evidence" value="ECO:0007669"/>
    <property type="project" value="Ensembl"/>
</dbReference>
<dbReference type="GeneID" id="100020202"/>
<dbReference type="HOGENOM" id="CLU_104447_0_0_1"/>
<evidence type="ECO:0000256" key="8">
    <source>
        <dbReference type="ARBA" id="ARBA00065670"/>
    </source>
</evidence>
<evidence type="ECO:0000256" key="6">
    <source>
        <dbReference type="ARBA" id="ARBA00023157"/>
    </source>
</evidence>
<protein>
    <recommendedName>
        <fullName evidence="9">Cerberus</fullName>
    </recommendedName>
    <alternativeName>
        <fullName evidence="10">Cerberus-related protein</fullName>
    </alternativeName>
</protein>
<accession>F7CG49</accession>
<reference evidence="15" key="3">
    <citation type="submission" date="2025-09" db="UniProtKB">
        <authorList>
            <consortium name="Ensembl"/>
        </authorList>
    </citation>
    <scope>IDENTIFICATION</scope>
</reference>
<sequence length="265" mass="30417">MHLLLLQLLVILGLGESWPQMQQGRDRRTQHPSYAQDDQSLGALSTGAEEGAQEKPDLFVAIPHQIVPELPEAPREQREMLFRFMYTSEKQKPERQMEVRDPAREAFKPRTPADAEPDGKENEKTPLQEEAQKFWHYFLFRKSSASQEVILPIKSNEVHQETCRTVPFSQTIIHDDCEKVVVQNNLCFGKCRSLRLSEASAHHHAFCSHCSPTKFTTKELLLNCTGPNPVVKVVMIVEECQCKIKQGHDKEHLHSDTFAETHRQN</sequence>
<reference evidence="15 16" key="1">
    <citation type="journal article" date="2007" name="Nature">
        <title>Genome of the marsupial Monodelphis domestica reveals innovation in non-coding sequences.</title>
        <authorList>
            <person name="Mikkelsen T.S."/>
            <person name="Wakefield M.J."/>
            <person name="Aken B."/>
            <person name="Amemiya C.T."/>
            <person name="Chang J.L."/>
            <person name="Duke S."/>
            <person name="Garber M."/>
            <person name="Gentles A.J."/>
            <person name="Goodstadt L."/>
            <person name="Heger A."/>
            <person name="Jurka J."/>
            <person name="Kamal M."/>
            <person name="Mauceli E."/>
            <person name="Searle S.M."/>
            <person name="Sharpe T."/>
            <person name="Baker M.L."/>
            <person name="Batzer M.A."/>
            <person name="Benos P.V."/>
            <person name="Belov K."/>
            <person name="Clamp M."/>
            <person name="Cook A."/>
            <person name="Cuff J."/>
            <person name="Das R."/>
            <person name="Davidow L."/>
            <person name="Deakin J.E."/>
            <person name="Fazzari M.J."/>
            <person name="Glass J.L."/>
            <person name="Grabherr M."/>
            <person name="Greally J.M."/>
            <person name="Gu W."/>
            <person name="Hore T.A."/>
            <person name="Huttley G.A."/>
            <person name="Kleber M."/>
            <person name="Jirtle R.L."/>
            <person name="Koina E."/>
            <person name="Lee J.T."/>
            <person name="Mahony S."/>
            <person name="Marra M.A."/>
            <person name="Miller R.D."/>
            <person name="Nicholls R.D."/>
            <person name="Oda M."/>
            <person name="Papenfuss A.T."/>
            <person name="Parra Z.E."/>
            <person name="Pollock D.D."/>
            <person name="Ray D.A."/>
            <person name="Schein J.E."/>
            <person name="Speed T.P."/>
            <person name="Thompson K."/>
            <person name="VandeBerg J.L."/>
            <person name="Wade C.M."/>
            <person name="Walker J.A."/>
            <person name="Waters P.D."/>
            <person name="Webber C."/>
            <person name="Weidman J.R."/>
            <person name="Xie X."/>
            <person name="Zody M.C."/>
            <person name="Baldwin J."/>
            <person name="Abdouelleil A."/>
            <person name="Abdulkadir J."/>
            <person name="Abebe A."/>
            <person name="Abera B."/>
            <person name="Abreu J."/>
            <person name="Acer S.C."/>
            <person name="Aftuck L."/>
            <person name="Alexander A."/>
            <person name="An P."/>
            <person name="Anderson E."/>
            <person name="Anderson S."/>
            <person name="Arachi H."/>
            <person name="Azer M."/>
            <person name="Bachantsang P."/>
            <person name="Barry A."/>
            <person name="Bayul T."/>
            <person name="Berlin A."/>
            <person name="Bessette D."/>
            <person name="Bloom T."/>
            <person name="Bloom T."/>
            <person name="Boguslavskiy L."/>
            <person name="Bonnet C."/>
            <person name="Boukhgalter B."/>
            <person name="Bourzgui I."/>
            <person name="Brown A."/>
            <person name="Cahill P."/>
            <person name="Channer S."/>
            <person name="Cheshatsang Y."/>
            <person name="Chuda L."/>
            <person name="Citroen M."/>
            <person name="Collymore A."/>
            <person name="Cooke P."/>
            <person name="Costello M."/>
            <person name="D'Aco K."/>
            <person name="Daza R."/>
            <person name="De Haan G."/>
            <person name="DeGray S."/>
            <person name="DeMaso C."/>
            <person name="Dhargay N."/>
            <person name="Dooley K."/>
            <person name="Dooley E."/>
            <person name="Doricent M."/>
            <person name="Dorje P."/>
            <person name="Dorjee K."/>
            <person name="Dupes A."/>
            <person name="Elong R."/>
            <person name="Falk J."/>
            <person name="Farina A."/>
            <person name="Faro S."/>
            <person name="Ferguson D."/>
            <person name="Fisher S."/>
            <person name="Foley C.D."/>
            <person name="Franke A."/>
            <person name="Friedrich D."/>
            <person name="Gadbois L."/>
            <person name="Gearin G."/>
            <person name="Gearin C.R."/>
            <person name="Giannoukos G."/>
            <person name="Goode T."/>
            <person name="Graham J."/>
            <person name="Grandbois E."/>
            <person name="Grewal S."/>
            <person name="Gyaltsen K."/>
            <person name="Hafez N."/>
            <person name="Hagos B."/>
            <person name="Hall J."/>
            <person name="Henson C."/>
            <person name="Hollinger A."/>
            <person name="Honan T."/>
            <person name="Huard M.D."/>
            <person name="Hughes L."/>
            <person name="Hurhula B."/>
            <person name="Husby M.E."/>
            <person name="Kamat A."/>
            <person name="Kanga B."/>
            <person name="Kashin S."/>
            <person name="Khazanovich D."/>
            <person name="Kisner P."/>
            <person name="Lance K."/>
            <person name="Lara M."/>
            <person name="Lee W."/>
            <person name="Lennon N."/>
            <person name="Letendre F."/>
            <person name="LeVine R."/>
            <person name="Lipovsky A."/>
            <person name="Liu X."/>
            <person name="Liu J."/>
            <person name="Liu S."/>
            <person name="Lokyitsang T."/>
            <person name="Lokyitsang Y."/>
            <person name="Lubonja R."/>
            <person name="Lui A."/>
            <person name="MacDonald P."/>
            <person name="Magnisalis V."/>
            <person name="Maru K."/>
            <person name="Matthews C."/>
            <person name="McCusker W."/>
            <person name="McDonough S."/>
            <person name="Mehta T."/>
            <person name="Meldrim J."/>
            <person name="Meneus L."/>
            <person name="Mihai O."/>
            <person name="Mihalev A."/>
            <person name="Mihova T."/>
            <person name="Mittelman R."/>
            <person name="Mlenga V."/>
            <person name="Montmayeur A."/>
            <person name="Mulrain L."/>
            <person name="Navidi A."/>
            <person name="Naylor J."/>
            <person name="Negash T."/>
            <person name="Nguyen T."/>
            <person name="Nguyen N."/>
            <person name="Nicol R."/>
            <person name="Norbu C."/>
            <person name="Norbu N."/>
            <person name="Novod N."/>
            <person name="O'Neill B."/>
            <person name="Osman S."/>
            <person name="Markiewicz E."/>
            <person name="Oyono O.L."/>
            <person name="Patti C."/>
            <person name="Phunkhang P."/>
            <person name="Pierre F."/>
            <person name="Priest M."/>
            <person name="Raghuraman S."/>
            <person name="Rege F."/>
            <person name="Reyes R."/>
            <person name="Rise C."/>
            <person name="Rogov P."/>
            <person name="Ross K."/>
            <person name="Ryan E."/>
            <person name="Settipalli S."/>
            <person name="Shea T."/>
            <person name="Sherpa N."/>
            <person name="Shi L."/>
            <person name="Shih D."/>
            <person name="Sparrow T."/>
            <person name="Spaulding J."/>
            <person name="Stalker J."/>
            <person name="Stange-Thomann N."/>
            <person name="Stavropoulos S."/>
            <person name="Stone C."/>
            <person name="Strader C."/>
            <person name="Tesfaye S."/>
            <person name="Thomson T."/>
            <person name="Thoulutsang Y."/>
            <person name="Thoulutsang D."/>
            <person name="Topham K."/>
            <person name="Topping I."/>
            <person name="Tsamla T."/>
            <person name="Vassiliev H."/>
            <person name="Vo A."/>
            <person name="Wangchuk T."/>
            <person name="Wangdi T."/>
            <person name="Weiand M."/>
            <person name="Wilkinson J."/>
            <person name="Wilson A."/>
            <person name="Yadav S."/>
            <person name="Young G."/>
            <person name="Yu Q."/>
            <person name="Zembek L."/>
            <person name="Zhong D."/>
            <person name="Zimmer A."/>
            <person name="Zwirko Z."/>
            <person name="Jaffe D.B."/>
            <person name="Alvarez P."/>
            <person name="Brockman W."/>
            <person name="Butler J."/>
            <person name="Chin C."/>
            <person name="Gnerre S."/>
            <person name="MacCallum I."/>
            <person name="Graves J.A."/>
            <person name="Ponting C.P."/>
            <person name="Breen M."/>
            <person name="Samollow P.B."/>
            <person name="Lander E.S."/>
            <person name="Lindblad-Toh K."/>
        </authorList>
    </citation>
    <scope>NUCLEOTIDE SEQUENCE [LARGE SCALE GENOMIC DNA]</scope>
</reference>
<dbReference type="OMA" id="KKFWDHF"/>
<dbReference type="Bgee" id="ENSMODG00000014991">
    <property type="expression patterns" value="Expressed in forelimb bud and 3 other cell types or tissues"/>
</dbReference>
<evidence type="ECO:0000256" key="5">
    <source>
        <dbReference type="ARBA" id="ARBA00022729"/>
    </source>
</evidence>
<comment type="subcellular location">
    <subcellularLocation>
        <location evidence="1 11">Secreted</location>
    </subcellularLocation>
</comment>
<keyword evidence="7" id="KW-0325">Glycoprotein</keyword>
<dbReference type="Gene3D" id="2.10.90.10">
    <property type="entry name" value="Cystine-knot cytokines"/>
    <property type="match status" value="1"/>
</dbReference>
<name>F7CG49_MONDO</name>
<evidence type="ECO:0000259" key="14">
    <source>
        <dbReference type="PROSITE" id="PS01225"/>
    </source>
</evidence>
<feature type="domain" description="CTCK" evidence="14">
    <location>
        <begin position="163"/>
        <end position="248"/>
    </location>
</feature>
<keyword evidence="16" id="KW-1185">Reference proteome</keyword>
<dbReference type="PANTHER" id="PTHR15273">
    <property type="entry name" value="DAN DOMAIN FAMILY MEMBER 5"/>
    <property type="match status" value="1"/>
</dbReference>
<organism evidence="15 16">
    <name type="scientific">Monodelphis domestica</name>
    <name type="common">Gray short-tailed opossum</name>
    <dbReference type="NCBI Taxonomy" id="13616"/>
    <lineage>
        <taxon>Eukaryota</taxon>
        <taxon>Metazoa</taxon>
        <taxon>Chordata</taxon>
        <taxon>Craniata</taxon>
        <taxon>Vertebrata</taxon>
        <taxon>Euteleostomi</taxon>
        <taxon>Mammalia</taxon>
        <taxon>Metatheria</taxon>
        <taxon>Didelphimorphia</taxon>
        <taxon>Didelphidae</taxon>
        <taxon>Monodelphis</taxon>
    </lineage>
</organism>
<dbReference type="InterPro" id="IPR006207">
    <property type="entry name" value="Cys_knot_C"/>
</dbReference>
<dbReference type="FunFam" id="2.10.90.10:FF:000042">
    <property type="entry name" value="Cerberus 1 homolog (Xenopus laevis)"/>
    <property type="match status" value="1"/>
</dbReference>
<proteinExistence type="inferred from homology"/>
<dbReference type="GeneTree" id="ENSGT00530000063926"/>
<dbReference type="InterPro" id="IPR016860">
    <property type="entry name" value="Cerberus"/>
</dbReference>
<dbReference type="SMART" id="SM00041">
    <property type="entry name" value="CT"/>
    <property type="match status" value="1"/>
</dbReference>
<dbReference type="AlphaFoldDB" id="F7CG49"/>
<dbReference type="Ensembl" id="ENSMODT00000019083.3">
    <property type="protein sequence ID" value="ENSMODP00000018746.3"/>
    <property type="gene ID" value="ENSMODG00000014991.3"/>
</dbReference>
<dbReference type="KEGG" id="mdo:100020202"/>
<dbReference type="GO" id="GO:0032926">
    <property type="term" value="P:negative regulation of activin receptor signaling pathway"/>
    <property type="evidence" value="ECO:0007669"/>
    <property type="project" value="Ensembl"/>
</dbReference>
<comment type="subunit">
    <text evidence="8">Forms monomers and predominantly dimers.</text>
</comment>
<dbReference type="InParanoid" id="F7CG49"/>
<evidence type="ECO:0000256" key="12">
    <source>
        <dbReference type="PROSITE-ProRule" id="PRU00039"/>
    </source>
</evidence>
<dbReference type="GO" id="GO:0048263">
    <property type="term" value="P:determination of dorsal identity"/>
    <property type="evidence" value="ECO:0007669"/>
    <property type="project" value="Ensembl"/>
</dbReference>
<dbReference type="GO" id="GO:0016015">
    <property type="term" value="F:morphogen activity"/>
    <property type="evidence" value="ECO:0000318"/>
    <property type="project" value="GO_Central"/>
</dbReference>
<keyword evidence="6" id="KW-1015">Disulfide bond</keyword>